<reference evidence="1 2" key="1">
    <citation type="submission" date="2017-04" db="EMBL/GenBank/DDBJ databases">
        <authorList>
            <person name="Afonso C.L."/>
            <person name="Miller P.J."/>
            <person name="Scott M.A."/>
            <person name="Spackman E."/>
            <person name="Goraichik I."/>
            <person name="Dimitrov K.M."/>
            <person name="Suarez D.L."/>
            <person name="Swayne D.E."/>
        </authorList>
    </citation>
    <scope>NUCLEOTIDE SEQUENCE [LARGE SCALE GENOMIC DNA]</scope>
    <source>
        <strain evidence="1 2">CGMCC 1.12511</strain>
    </source>
</reference>
<organism evidence="1 2">
    <name type="scientific">Janibacter indicus</name>
    <dbReference type="NCBI Taxonomy" id="857417"/>
    <lineage>
        <taxon>Bacteria</taxon>
        <taxon>Bacillati</taxon>
        <taxon>Actinomycetota</taxon>
        <taxon>Actinomycetes</taxon>
        <taxon>Micrococcales</taxon>
        <taxon>Intrasporangiaceae</taxon>
        <taxon>Janibacter</taxon>
    </lineage>
</organism>
<accession>A0A1W1YRW8</accession>
<name>A0A1W1YRW8_9MICO</name>
<dbReference type="AlphaFoldDB" id="A0A1W1YRW8"/>
<evidence type="ECO:0000313" key="1">
    <source>
        <dbReference type="EMBL" id="SMC38955.1"/>
    </source>
</evidence>
<dbReference type="Proteomes" id="UP000192634">
    <property type="component" value="Unassembled WGS sequence"/>
</dbReference>
<dbReference type="EMBL" id="FWXN01000002">
    <property type="protein sequence ID" value="SMC38955.1"/>
    <property type="molecule type" value="Genomic_DNA"/>
</dbReference>
<sequence>MSTNKISTSSRPSTARADDLRLRRARLDSLLDVRWRLARLAIERRSHNLDDAVDVFLEQLQVESTIDREFPGVADQKFPDWLDADLSLEHDASVLHPECGICQAIARRAGISIPPWQAA</sequence>
<evidence type="ECO:0000313" key="2">
    <source>
        <dbReference type="Proteomes" id="UP000192634"/>
    </source>
</evidence>
<proteinExistence type="predicted"/>
<protein>
    <submittedName>
        <fullName evidence="1">Uncharacterized protein</fullName>
    </submittedName>
</protein>
<gene>
    <name evidence="1" type="ORF">SAMN06296429_102318</name>
</gene>